<keyword evidence="5" id="KW-1185">Reference proteome</keyword>
<dbReference type="EMBL" id="JAGPXF010000006">
    <property type="protein sequence ID" value="KAH7238965.1"/>
    <property type="molecule type" value="Genomic_DNA"/>
</dbReference>
<gene>
    <name evidence="4" type="ORF">BKA59DRAFT_424433</name>
</gene>
<comment type="caution">
    <text evidence="4">The sequence shown here is derived from an EMBL/GenBank/DDBJ whole genome shotgun (WGS) entry which is preliminary data.</text>
</comment>
<feature type="domain" description="Pyrroloquinoline quinone-dependent pyranose dehydrogenase beta-propeller" evidence="3">
    <location>
        <begin position="38"/>
        <end position="436"/>
    </location>
</feature>
<feature type="compositionally biased region" description="Polar residues" evidence="1">
    <location>
        <begin position="436"/>
        <end position="445"/>
    </location>
</feature>
<dbReference type="SUPFAM" id="SSF50952">
    <property type="entry name" value="Soluble quinoprotein glucose dehydrogenase"/>
    <property type="match status" value="1"/>
</dbReference>
<protein>
    <submittedName>
        <fullName evidence="4">Soluble quino protein glucose/sorbosone dehydrogenase</fullName>
    </submittedName>
</protein>
<evidence type="ECO:0000256" key="1">
    <source>
        <dbReference type="SAM" id="MobiDB-lite"/>
    </source>
</evidence>
<accession>A0A8K0RV92</accession>
<dbReference type="InterPro" id="IPR011041">
    <property type="entry name" value="Quinoprot_gluc/sorb_DH_b-prop"/>
</dbReference>
<dbReference type="Pfam" id="PF22807">
    <property type="entry name" value="TrAA12"/>
    <property type="match status" value="1"/>
</dbReference>
<dbReference type="InterPro" id="IPR054539">
    <property type="entry name" value="Beta-prop_PDH"/>
</dbReference>
<dbReference type="InterPro" id="IPR011042">
    <property type="entry name" value="6-blade_b-propeller_TolB-like"/>
</dbReference>
<reference evidence="4" key="1">
    <citation type="journal article" date="2021" name="Nat. Commun.">
        <title>Genetic determinants of endophytism in the Arabidopsis root mycobiome.</title>
        <authorList>
            <person name="Mesny F."/>
            <person name="Miyauchi S."/>
            <person name="Thiergart T."/>
            <person name="Pickel B."/>
            <person name="Atanasova L."/>
            <person name="Karlsson M."/>
            <person name="Huettel B."/>
            <person name="Barry K.W."/>
            <person name="Haridas S."/>
            <person name="Chen C."/>
            <person name="Bauer D."/>
            <person name="Andreopoulos W."/>
            <person name="Pangilinan J."/>
            <person name="LaButti K."/>
            <person name="Riley R."/>
            <person name="Lipzen A."/>
            <person name="Clum A."/>
            <person name="Drula E."/>
            <person name="Henrissat B."/>
            <person name="Kohler A."/>
            <person name="Grigoriev I.V."/>
            <person name="Martin F.M."/>
            <person name="Hacquard S."/>
        </authorList>
    </citation>
    <scope>NUCLEOTIDE SEQUENCE</scope>
    <source>
        <strain evidence="4">MPI-SDFR-AT-0068</strain>
    </source>
</reference>
<organism evidence="4 5">
    <name type="scientific">Fusarium tricinctum</name>
    <dbReference type="NCBI Taxonomy" id="61284"/>
    <lineage>
        <taxon>Eukaryota</taxon>
        <taxon>Fungi</taxon>
        <taxon>Dikarya</taxon>
        <taxon>Ascomycota</taxon>
        <taxon>Pezizomycotina</taxon>
        <taxon>Sordariomycetes</taxon>
        <taxon>Hypocreomycetidae</taxon>
        <taxon>Hypocreales</taxon>
        <taxon>Nectriaceae</taxon>
        <taxon>Fusarium</taxon>
        <taxon>Fusarium tricinctum species complex</taxon>
    </lineage>
</organism>
<feature type="chain" id="PRO_5035470954" evidence="2">
    <location>
        <begin position="24"/>
        <end position="482"/>
    </location>
</feature>
<dbReference type="OrthoDB" id="507128at2759"/>
<evidence type="ECO:0000313" key="5">
    <source>
        <dbReference type="Proteomes" id="UP000813427"/>
    </source>
</evidence>
<keyword evidence="2" id="KW-0732">Signal</keyword>
<dbReference type="Gene3D" id="2.120.10.30">
    <property type="entry name" value="TolB, C-terminal domain"/>
    <property type="match status" value="1"/>
</dbReference>
<evidence type="ECO:0000256" key="2">
    <source>
        <dbReference type="SAM" id="SignalP"/>
    </source>
</evidence>
<proteinExistence type="predicted"/>
<feature type="signal peptide" evidence="2">
    <location>
        <begin position="1"/>
        <end position="23"/>
    </location>
</feature>
<evidence type="ECO:0000259" key="3">
    <source>
        <dbReference type="Pfam" id="PF22807"/>
    </source>
</evidence>
<dbReference type="AlphaFoldDB" id="A0A8K0RV92"/>
<name>A0A8K0RV92_9HYPO</name>
<evidence type="ECO:0000313" key="4">
    <source>
        <dbReference type="EMBL" id="KAH7238965.1"/>
    </source>
</evidence>
<dbReference type="Proteomes" id="UP000813427">
    <property type="component" value="Unassembled WGS sequence"/>
</dbReference>
<feature type="region of interest" description="Disordered" evidence="1">
    <location>
        <begin position="436"/>
        <end position="459"/>
    </location>
</feature>
<sequence length="482" mass="52433">MASLLRIAATTLTSTLLFSIASAQECSFKGLSTSYPAPVTAENWNYSVIANKLRRPRGIVFDSEGALLVIDSGNGIIHFELEDEGGTCLQVRKKTTLLKKDNLNHAIVLSKDGRTIYASSSNEVYAWPYDPSKVTLSNSSVQTLVTNMTNGGHTSRTLLISQQYPDMLLVSRGSNGNDDSGAEDRDSGRSQLRAFNISSFSDNSDKKPYDYLDGVILGWGLRNSVGVAEHPVTGGIFSVENSADELRRDGKDIHKDNPGEEMNFHGYLNGSDEDQGGNYGYPLCYTLWSTDDFPELGDLKIGDQFPADRQSDDKNATSLTDEECKSDYVAPVLAFQAHTAPLDMKFDENGTRAYISFHGSWNREPAVGYEISYTDFEDGQPAASSRSNNATTPIIYNEDISNCPDDCFRPVGLAWDPQGRLWFSSDKTGEIFVLNQASTSDNGSSPGRGDEDDDDNSALSLRPGSAALIVTLAAIVMGGFLA</sequence>